<dbReference type="InterPro" id="IPR000792">
    <property type="entry name" value="Tscrpt_reg_LuxR_C"/>
</dbReference>
<organism evidence="3 4">
    <name type="scientific">Frankia casuarinae (strain DSM 45818 / CECT 9043 / HFP020203 / CcI3)</name>
    <dbReference type="NCBI Taxonomy" id="106370"/>
    <lineage>
        <taxon>Bacteria</taxon>
        <taxon>Bacillati</taxon>
        <taxon>Actinomycetota</taxon>
        <taxon>Actinomycetes</taxon>
        <taxon>Frankiales</taxon>
        <taxon>Frankiaceae</taxon>
        <taxon>Frankia</taxon>
    </lineage>
</organism>
<keyword evidence="4" id="KW-1185">Reference proteome</keyword>
<dbReference type="CDD" id="cd06170">
    <property type="entry name" value="LuxR_C_like"/>
    <property type="match status" value="1"/>
</dbReference>
<gene>
    <name evidence="3" type="ordered locus">Francci3_0992</name>
</gene>
<dbReference type="GO" id="GO:0006355">
    <property type="term" value="P:regulation of DNA-templated transcription"/>
    <property type="evidence" value="ECO:0007669"/>
    <property type="project" value="InterPro"/>
</dbReference>
<dbReference type="PhylomeDB" id="Q2JEB7"/>
<dbReference type="InterPro" id="IPR027417">
    <property type="entry name" value="P-loop_NTPase"/>
</dbReference>
<dbReference type="InterPro" id="IPR011990">
    <property type="entry name" value="TPR-like_helical_dom_sf"/>
</dbReference>
<dbReference type="PRINTS" id="PR00038">
    <property type="entry name" value="HTHLUXR"/>
</dbReference>
<dbReference type="GO" id="GO:0016887">
    <property type="term" value="F:ATP hydrolysis activity"/>
    <property type="evidence" value="ECO:0007669"/>
    <property type="project" value="InterPro"/>
</dbReference>
<dbReference type="KEGG" id="fra:Francci3_0992"/>
<dbReference type="eggNOG" id="COG3903">
    <property type="taxonomic scope" value="Bacteria"/>
</dbReference>
<dbReference type="Proteomes" id="UP000001937">
    <property type="component" value="Chromosome"/>
</dbReference>
<evidence type="ECO:0000313" key="4">
    <source>
        <dbReference type="Proteomes" id="UP000001937"/>
    </source>
</evidence>
<dbReference type="Gene3D" id="1.25.40.10">
    <property type="entry name" value="Tetratricopeptide repeat domain"/>
    <property type="match status" value="1"/>
</dbReference>
<dbReference type="InterPro" id="IPR019734">
    <property type="entry name" value="TPR_rpt"/>
</dbReference>
<dbReference type="GO" id="GO:0003677">
    <property type="term" value="F:DNA binding"/>
    <property type="evidence" value="ECO:0007669"/>
    <property type="project" value="InterPro"/>
</dbReference>
<dbReference type="HOGENOM" id="CLU_004665_5_3_11"/>
<dbReference type="InterPro" id="IPR016032">
    <property type="entry name" value="Sig_transdc_resp-reg_C-effctor"/>
</dbReference>
<sequence>MCVSGRGRSNLPAELTSFVGRRQELAEALRLLAGARLLTLTGPGGVGKTRLALRLAADRQRAFPDGVWIAELADLDDPSLVVDAVAEAMDLQFLSGRWTAATLAAHLAPRRILLVLDNCEHLVDTCARLVNTLLRAGPDLRVIATSRHLLGVAGERVLKVPPLRVPPVPAPGADQSALAGGLIQYEAVSLLAERAAAVLGEFSLDEGNWRTVASLCHRLDGIPLAIELAAARLRTLSLEQILDRLDNRYALLTRGNRAGPRRQQTLRALIDWSFGLCNPEEQQMWACLSVFADGFTLEAAEQVEGARYPPAVVLDVLSGLVDKSILVRDDDEGMVRFRMLDTIHQYGQDRLRESGREQDVRRRHLAYYRRMAALADAQWCSPAQLDWIRRIRNEQANLRVALDLCLTTPGLAETALSIMVALWQYWAAIGLLSEARFWFDRGLSKATEPDGIRAIGLQSAAHAASLQGDITAAASLLAEARDLAARLHEQRVLARIACVEGRLAAISGDTSAAVERSQDARRRFTDLDEPLGLAQSLLYLGLAHGIREEQDAAATVFAECVALTERFGECCFRSFALCGLGLAAWQLGELEQAMEHHAAAISLKYAFHDHVGIAVALEQQAWVMASAGRHHESAVLLGAAGRIWRETGASIAVFGLASFHHRCEASLRRVLDQRKLERALAQGAELDLDEAVAAATQGTGTPVAHPVVPAGEPEVPLTPRERQVADLVARGLSNKEIASYLVIAQRTAEGHVERILGKLGFTSRAQIVAWVKDSSRSPQERTCEPQRHVGERERSASTSPPPPHGESGGVQPHG</sequence>
<dbReference type="PRINTS" id="PR00364">
    <property type="entry name" value="DISEASERSIST"/>
</dbReference>
<feature type="compositionally biased region" description="Basic and acidic residues" evidence="1">
    <location>
        <begin position="773"/>
        <end position="795"/>
    </location>
</feature>
<feature type="region of interest" description="Disordered" evidence="1">
    <location>
        <begin position="773"/>
        <end position="814"/>
    </location>
</feature>
<dbReference type="eggNOG" id="COG2197">
    <property type="taxonomic scope" value="Bacteria"/>
</dbReference>
<evidence type="ECO:0000256" key="1">
    <source>
        <dbReference type="SAM" id="MobiDB-lite"/>
    </source>
</evidence>
<name>Q2JEB7_FRACC</name>
<dbReference type="STRING" id="106370.Francci3_0992"/>
<dbReference type="Pfam" id="PF13401">
    <property type="entry name" value="AAA_22"/>
    <property type="match status" value="1"/>
</dbReference>
<dbReference type="SUPFAM" id="SSF52540">
    <property type="entry name" value="P-loop containing nucleoside triphosphate hydrolases"/>
    <property type="match status" value="1"/>
</dbReference>
<evidence type="ECO:0000313" key="3">
    <source>
        <dbReference type="EMBL" id="ABD10375.1"/>
    </source>
</evidence>
<proteinExistence type="predicted"/>
<reference evidence="3 4" key="1">
    <citation type="journal article" date="2007" name="Genome Res.">
        <title>Genome characteristics of facultatively symbiotic Frankia sp. strains reflect host range and host plant biogeography.</title>
        <authorList>
            <person name="Normand P."/>
            <person name="Lapierre P."/>
            <person name="Tisa L.S."/>
            <person name="Gogarten J.P."/>
            <person name="Alloisio N."/>
            <person name="Bagnarol E."/>
            <person name="Bassi C.A."/>
            <person name="Berry A.M."/>
            <person name="Bickhart D.M."/>
            <person name="Choisne N."/>
            <person name="Couloux A."/>
            <person name="Cournoyer B."/>
            <person name="Cruveiller S."/>
            <person name="Daubin V."/>
            <person name="Demange N."/>
            <person name="Francino M.P."/>
            <person name="Goltsman E."/>
            <person name="Huang Y."/>
            <person name="Kopp O.R."/>
            <person name="Labarre L."/>
            <person name="Lapidus A."/>
            <person name="Lavire C."/>
            <person name="Marechal J."/>
            <person name="Martinez M."/>
            <person name="Mastronunzio J.E."/>
            <person name="Mullin B.C."/>
            <person name="Niemann J."/>
            <person name="Pujic P."/>
            <person name="Rawnsley T."/>
            <person name="Rouy Z."/>
            <person name="Schenowitz C."/>
            <person name="Sellstedt A."/>
            <person name="Tavares F."/>
            <person name="Tomkins J.P."/>
            <person name="Vallenet D."/>
            <person name="Valverde C."/>
            <person name="Wall L.G."/>
            <person name="Wang Y."/>
            <person name="Medigue C."/>
            <person name="Benson D.R."/>
        </authorList>
    </citation>
    <scope>NUCLEOTIDE SEQUENCE [LARGE SCALE GENOMIC DNA]</scope>
    <source>
        <strain evidence="4">DSM 45818 / CECT 9043 / CcI3</strain>
    </source>
</reference>
<evidence type="ECO:0000259" key="2">
    <source>
        <dbReference type="PROSITE" id="PS50043"/>
    </source>
</evidence>
<dbReference type="SUPFAM" id="SSF46894">
    <property type="entry name" value="C-terminal effector domain of the bipartite response regulators"/>
    <property type="match status" value="1"/>
</dbReference>
<dbReference type="PROSITE" id="PS50043">
    <property type="entry name" value="HTH_LUXR_2"/>
    <property type="match status" value="1"/>
</dbReference>
<dbReference type="SMART" id="SM00028">
    <property type="entry name" value="TPR"/>
    <property type="match status" value="3"/>
</dbReference>
<dbReference type="SUPFAM" id="SSF48452">
    <property type="entry name" value="TPR-like"/>
    <property type="match status" value="1"/>
</dbReference>
<accession>Q2JEB7</accession>
<dbReference type="SMART" id="SM00421">
    <property type="entry name" value="HTH_LUXR"/>
    <property type="match status" value="1"/>
</dbReference>
<dbReference type="AlphaFoldDB" id="Q2JEB7"/>
<feature type="domain" description="HTH luxR-type" evidence="2">
    <location>
        <begin position="710"/>
        <end position="775"/>
    </location>
</feature>
<dbReference type="Pfam" id="PF00196">
    <property type="entry name" value="GerE"/>
    <property type="match status" value="1"/>
</dbReference>
<dbReference type="Gene3D" id="1.10.10.10">
    <property type="entry name" value="Winged helix-like DNA-binding domain superfamily/Winged helix DNA-binding domain"/>
    <property type="match status" value="1"/>
</dbReference>
<dbReference type="InterPro" id="IPR049945">
    <property type="entry name" value="AAA_22"/>
</dbReference>
<dbReference type="EMBL" id="CP000249">
    <property type="protein sequence ID" value="ABD10375.1"/>
    <property type="molecule type" value="Genomic_DNA"/>
</dbReference>
<protein>
    <submittedName>
        <fullName evidence="3">Transcriptional regulator, LuxR family</fullName>
    </submittedName>
</protein>
<dbReference type="InterPro" id="IPR036388">
    <property type="entry name" value="WH-like_DNA-bd_sf"/>
</dbReference>
<dbReference type="PANTHER" id="PTHR47691:SF3">
    <property type="entry name" value="HTH-TYPE TRANSCRIPTIONAL REGULATOR RV0890C-RELATED"/>
    <property type="match status" value="1"/>
</dbReference>
<dbReference type="PANTHER" id="PTHR47691">
    <property type="entry name" value="REGULATOR-RELATED"/>
    <property type="match status" value="1"/>
</dbReference>
<dbReference type="Gene3D" id="3.40.50.300">
    <property type="entry name" value="P-loop containing nucleotide triphosphate hydrolases"/>
    <property type="match status" value="1"/>
</dbReference>